<organism evidence="3 4">
    <name type="scientific">Streptococcus oralis subsp. tigurinus</name>
    <dbReference type="NCBI Taxonomy" id="1077464"/>
    <lineage>
        <taxon>Bacteria</taxon>
        <taxon>Bacillati</taxon>
        <taxon>Bacillota</taxon>
        <taxon>Bacilli</taxon>
        <taxon>Lactobacillales</taxon>
        <taxon>Streptococcaceae</taxon>
        <taxon>Streptococcus</taxon>
    </lineage>
</organism>
<sequence length="391" mass="45070">MIRNFLSNSGKGLGTTDVLSVGEFRGGVLHGKIDYKTVPLGFYDLLGQSKPISSRNYIEDLNLIQSMGFNAYRISISWAHLFPTGEELQPSEEGLKYYEIIIDEVLRKGIEPIVTLSHFDIPLNLHEKYGAWRNRQMIELFERYAEAVFRYFKDKVRYWITFNEFNILHHLPFLGGGLLFENSENREQLIWQAAHYQLVASARVVQLGKTINPEFQFGGMLVVSQNYSQQIDNAMDAMEAEVKNRKNYLFTDVQVRGYYPNHFLRRLEREQIALDISDEDLSILNRGTVDFVSFSYHASNNSEEVFADKYVAETRTKKSANPVGLRLVMNSLYDRYQKALFVVEDELVLDDADNSVMEELKTNIQGIVKAVEFDGVELLGYTPLSWVELDF</sequence>
<name>A0A1X1GEL9_STROR</name>
<comment type="caution">
    <text evidence="3">The sequence shown here is derived from an EMBL/GenBank/DDBJ whole genome shotgun (WGS) entry which is preliminary data.</text>
</comment>
<dbReference type="InterPro" id="IPR017853">
    <property type="entry name" value="GH"/>
</dbReference>
<dbReference type="Proteomes" id="UP000193958">
    <property type="component" value="Unassembled WGS sequence"/>
</dbReference>
<dbReference type="EMBL" id="NCUE01000010">
    <property type="protein sequence ID" value="ORO45245.1"/>
    <property type="molecule type" value="Genomic_DNA"/>
</dbReference>
<dbReference type="SUPFAM" id="SSF51445">
    <property type="entry name" value="(Trans)glycosidases"/>
    <property type="match status" value="1"/>
</dbReference>
<evidence type="ECO:0000313" key="3">
    <source>
        <dbReference type="EMBL" id="ORO45245.1"/>
    </source>
</evidence>
<keyword evidence="1" id="KW-0326">Glycosidase</keyword>
<comment type="similarity">
    <text evidence="2">Belongs to the glycosyl hydrolase 1 family.</text>
</comment>
<protein>
    <submittedName>
        <fullName evidence="3">6-phospho-beta-glucosidase</fullName>
    </submittedName>
</protein>
<dbReference type="GO" id="GO:0016052">
    <property type="term" value="P:carbohydrate catabolic process"/>
    <property type="evidence" value="ECO:0007669"/>
    <property type="project" value="TreeGrafter"/>
</dbReference>
<dbReference type="AlphaFoldDB" id="A0A1X1GEL9"/>
<dbReference type="GO" id="GO:0008422">
    <property type="term" value="F:beta-glucosidase activity"/>
    <property type="evidence" value="ECO:0007669"/>
    <property type="project" value="TreeGrafter"/>
</dbReference>
<evidence type="ECO:0000313" key="4">
    <source>
        <dbReference type="Proteomes" id="UP000193958"/>
    </source>
</evidence>
<dbReference type="RefSeq" id="WP_084919713.1">
    <property type="nucleotide sequence ID" value="NZ_NCUE01000010.1"/>
</dbReference>
<proteinExistence type="inferred from homology"/>
<gene>
    <name evidence="3" type="ORF">B7727_00110</name>
</gene>
<dbReference type="GO" id="GO:0005829">
    <property type="term" value="C:cytosol"/>
    <property type="evidence" value="ECO:0007669"/>
    <property type="project" value="TreeGrafter"/>
</dbReference>
<dbReference type="Gene3D" id="3.20.20.80">
    <property type="entry name" value="Glycosidases"/>
    <property type="match status" value="1"/>
</dbReference>
<evidence type="ECO:0000256" key="1">
    <source>
        <dbReference type="ARBA" id="ARBA00023295"/>
    </source>
</evidence>
<dbReference type="PANTHER" id="PTHR10353">
    <property type="entry name" value="GLYCOSYL HYDROLASE"/>
    <property type="match status" value="1"/>
</dbReference>
<evidence type="ECO:0000256" key="2">
    <source>
        <dbReference type="RuleBase" id="RU003690"/>
    </source>
</evidence>
<dbReference type="Pfam" id="PF00232">
    <property type="entry name" value="Glyco_hydro_1"/>
    <property type="match status" value="1"/>
</dbReference>
<reference evidence="3 4" key="1">
    <citation type="journal article" date="2016" name="Eur. J. Clin. Microbiol. Infect. Dis.">
        <title>Whole genome sequencing as a tool for phylogenetic analysis of clinical strains of Mitis group streptococci.</title>
        <authorList>
            <person name="Rasmussen L.H."/>
            <person name="Dargis R."/>
            <person name="Hojholt K."/>
            <person name="Christensen J.J."/>
            <person name="Skovgaard O."/>
            <person name="Justesen U.S."/>
            <person name="Rosenvinge F.S."/>
            <person name="Moser C."/>
            <person name="Lukjancenko O."/>
            <person name="Rasmussen S."/>
            <person name="Nielsen X.C."/>
        </authorList>
    </citation>
    <scope>NUCLEOTIDE SEQUENCE [LARGE SCALE GENOMIC DNA]</scope>
    <source>
        <strain evidence="3 4">B_003802_10</strain>
    </source>
</reference>
<keyword evidence="1" id="KW-0378">Hydrolase</keyword>
<dbReference type="InterPro" id="IPR001360">
    <property type="entry name" value="Glyco_hydro_1"/>
</dbReference>
<accession>A0A1X1GEL9</accession>
<dbReference type="PANTHER" id="PTHR10353:SF122">
    <property type="entry name" value="6-PHOSPHO-BETA-GLUCOSIDASE ASCB-RELATED"/>
    <property type="match status" value="1"/>
</dbReference>